<reference evidence="1" key="1">
    <citation type="submission" date="2023-06" db="EMBL/GenBank/DDBJ databases">
        <authorList>
            <person name="Kurt Z."/>
        </authorList>
    </citation>
    <scope>NUCLEOTIDE SEQUENCE</scope>
</reference>
<dbReference type="EMBL" id="CATOUU010000730">
    <property type="protein sequence ID" value="CAI9944734.1"/>
    <property type="molecule type" value="Genomic_DNA"/>
</dbReference>
<organism evidence="1">
    <name type="scientific">Hexamita inflata</name>
    <dbReference type="NCBI Taxonomy" id="28002"/>
    <lineage>
        <taxon>Eukaryota</taxon>
        <taxon>Metamonada</taxon>
        <taxon>Diplomonadida</taxon>
        <taxon>Hexamitidae</taxon>
        <taxon>Hexamitinae</taxon>
        <taxon>Hexamita</taxon>
    </lineage>
</organism>
<reference evidence="2 3" key="2">
    <citation type="submission" date="2024-07" db="EMBL/GenBank/DDBJ databases">
        <authorList>
            <person name="Akdeniz Z."/>
        </authorList>
    </citation>
    <scope>NUCLEOTIDE SEQUENCE [LARGE SCALE GENOMIC DNA]</scope>
</reference>
<name>A0AA86Q378_9EUKA</name>
<evidence type="ECO:0000313" key="2">
    <source>
        <dbReference type="EMBL" id="CAL6061154.1"/>
    </source>
</evidence>
<evidence type="ECO:0000313" key="1">
    <source>
        <dbReference type="EMBL" id="CAI9944734.1"/>
    </source>
</evidence>
<evidence type="ECO:0000313" key="3">
    <source>
        <dbReference type="Proteomes" id="UP001642409"/>
    </source>
</evidence>
<dbReference type="AlphaFoldDB" id="A0AA86Q378"/>
<dbReference type="Proteomes" id="UP001642409">
    <property type="component" value="Unassembled WGS sequence"/>
</dbReference>
<comment type="caution">
    <text evidence="1">The sequence shown here is derived from an EMBL/GenBank/DDBJ whole genome shotgun (WGS) entry which is preliminary data.</text>
</comment>
<protein>
    <submittedName>
        <fullName evidence="2">Hypothetical_protein</fullName>
    </submittedName>
</protein>
<dbReference type="EMBL" id="CAXDID020000233">
    <property type="protein sequence ID" value="CAL6061154.1"/>
    <property type="molecule type" value="Genomic_DNA"/>
</dbReference>
<proteinExistence type="predicted"/>
<accession>A0AA86Q378</accession>
<keyword evidence="3" id="KW-1185">Reference proteome</keyword>
<sequence>MQVSQEFAVQILEKLLKSYKNTNDSAKLIQNEFVNLISQNQFNHSLTNLEMHNILTEHSTYQQNNDDLDQAISKLIIQKIKSTDRSIDLFDLLIALKLEVAKRPRNNDNINIICQLMKSKNPIEVVKIIQNEDITPQITSILVTLFL</sequence>
<gene>
    <name evidence="1" type="ORF">HINF_LOCUS32379</name>
    <name evidence="2" type="ORF">HINF_LOCUS49572</name>
</gene>